<evidence type="ECO:0000313" key="17">
    <source>
        <dbReference type="Proteomes" id="UP000663828"/>
    </source>
</evidence>
<evidence type="ECO:0000256" key="7">
    <source>
        <dbReference type="ARBA" id="ARBA00022792"/>
    </source>
</evidence>
<evidence type="ECO:0000256" key="12">
    <source>
        <dbReference type="ARBA" id="ARBA00032352"/>
    </source>
</evidence>
<keyword evidence="17" id="KW-1185">Reference proteome</keyword>
<keyword evidence="7" id="KW-0999">Mitochondrion inner membrane</keyword>
<feature type="domain" description="Complex 1 LYR protein" evidence="14">
    <location>
        <begin position="27"/>
        <end position="87"/>
    </location>
</feature>
<name>A0A813YIW6_ADIRI</name>
<evidence type="ECO:0000256" key="13">
    <source>
        <dbReference type="ARBA" id="ARBA00046116"/>
    </source>
</evidence>
<dbReference type="Proteomes" id="UP000663828">
    <property type="component" value="Unassembled WGS sequence"/>
</dbReference>
<dbReference type="Proteomes" id="UP000663852">
    <property type="component" value="Unassembled WGS sequence"/>
</dbReference>
<dbReference type="EMBL" id="CAJNOR010001571">
    <property type="protein sequence ID" value="CAF1166099.1"/>
    <property type="molecule type" value="Genomic_DNA"/>
</dbReference>
<evidence type="ECO:0000256" key="4">
    <source>
        <dbReference type="ARBA" id="ARBA00016386"/>
    </source>
</evidence>
<dbReference type="GO" id="GO:0045271">
    <property type="term" value="C:respiratory chain complex I"/>
    <property type="evidence" value="ECO:0007669"/>
    <property type="project" value="InterPro"/>
</dbReference>
<evidence type="ECO:0000256" key="5">
    <source>
        <dbReference type="ARBA" id="ARBA00022448"/>
    </source>
</evidence>
<reference evidence="15" key="1">
    <citation type="submission" date="2021-02" db="EMBL/GenBank/DDBJ databases">
        <authorList>
            <person name="Nowell W R."/>
        </authorList>
    </citation>
    <scope>NUCLEOTIDE SEQUENCE</scope>
</reference>
<evidence type="ECO:0000256" key="11">
    <source>
        <dbReference type="ARBA" id="ARBA00030213"/>
    </source>
</evidence>
<keyword evidence="5" id="KW-0813">Transport</keyword>
<organism evidence="15 18">
    <name type="scientific">Adineta ricciae</name>
    <name type="common">Rotifer</name>
    <dbReference type="NCBI Taxonomy" id="249248"/>
    <lineage>
        <taxon>Eukaryota</taxon>
        <taxon>Metazoa</taxon>
        <taxon>Spiralia</taxon>
        <taxon>Gnathifera</taxon>
        <taxon>Rotifera</taxon>
        <taxon>Eurotatoria</taxon>
        <taxon>Bdelloidea</taxon>
        <taxon>Adinetida</taxon>
        <taxon>Adinetidae</taxon>
        <taxon>Adineta</taxon>
    </lineage>
</organism>
<dbReference type="CDD" id="cd20266">
    <property type="entry name" value="Complex1_LYR_NDUFA6_LYRM6"/>
    <property type="match status" value="1"/>
</dbReference>
<evidence type="ECO:0000256" key="10">
    <source>
        <dbReference type="ARBA" id="ARBA00023136"/>
    </source>
</evidence>
<evidence type="ECO:0000256" key="3">
    <source>
        <dbReference type="ARBA" id="ARBA00011790"/>
    </source>
</evidence>
<accession>A0A813YIW6</accession>
<evidence type="ECO:0000256" key="9">
    <source>
        <dbReference type="ARBA" id="ARBA00023128"/>
    </source>
</evidence>
<protein>
    <recommendedName>
        <fullName evidence="4">NADH dehydrogenase [ubiquinone] 1 alpha subcomplex subunit 6</fullName>
    </recommendedName>
    <alternativeName>
        <fullName evidence="11">Complex I-B14</fullName>
    </alternativeName>
    <alternativeName>
        <fullName evidence="12">NADH-ubiquinone oxidoreductase B14 subunit</fullName>
    </alternativeName>
</protein>
<evidence type="ECO:0000256" key="1">
    <source>
        <dbReference type="ARBA" id="ARBA00004443"/>
    </source>
</evidence>
<evidence type="ECO:0000256" key="6">
    <source>
        <dbReference type="ARBA" id="ARBA00022660"/>
    </source>
</evidence>
<dbReference type="AlphaFoldDB" id="A0A813YIW6"/>
<keyword evidence="9" id="KW-0496">Mitochondrion</keyword>
<dbReference type="GO" id="GO:0005743">
    <property type="term" value="C:mitochondrial inner membrane"/>
    <property type="evidence" value="ECO:0007669"/>
    <property type="project" value="UniProtKB-SubCell"/>
</dbReference>
<dbReference type="PANTHER" id="PTHR12964">
    <property type="entry name" value="NADH-UBIQUINONE OXIDOREDUCTASE B14 SUBUNIT"/>
    <property type="match status" value="1"/>
</dbReference>
<dbReference type="OrthoDB" id="14535at2759"/>
<dbReference type="PANTHER" id="PTHR12964:SF0">
    <property type="entry name" value="NADH DEHYDROGENASE [UBIQUINONE] 1 ALPHA SUBCOMPLEX SUBUNIT 6"/>
    <property type="match status" value="1"/>
</dbReference>
<proteinExistence type="inferred from homology"/>
<comment type="similarity">
    <text evidence="2">Belongs to the complex I LYR family.</text>
</comment>
<dbReference type="InterPro" id="IPR045299">
    <property type="entry name" value="Complex1_LYR_NDUFA6_LYRM6"/>
</dbReference>
<sequence length="126" mass="15228">MSLTTRLPQTLKQVRPVLSADHGEAKRRVLNLYKIWLRQIPYIRVDYIKNNWTETRLRDAIKENFMRNKHVTDLRVIDLLVVRGQMDFVETAEIWRQQHNTATMDRKKDTYKKKPVGFLERFYEGH</sequence>
<dbReference type="Pfam" id="PF05347">
    <property type="entry name" value="Complex1_LYR"/>
    <property type="match status" value="1"/>
</dbReference>
<evidence type="ECO:0000313" key="15">
    <source>
        <dbReference type="EMBL" id="CAF0884683.1"/>
    </source>
</evidence>
<keyword evidence="8" id="KW-0249">Electron transport</keyword>
<dbReference type="EMBL" id="CAJNOJ010000029">
    <property type="protein sequence ID" value="CAF0884683.1"/>
    <property type="molecule type" value="Genomic_DNA"/>
</dbReference>
<gene>
    <name evidence="15" type="ORF">EDS130_LOCUS8970</name>
    <name evidence="16" type="ORF">XAT740_LOCUS21759</name>
</gene>
<evidence type="ECO:0000313" key="18">
    <source>
        <dbReference type="Proteomes" id="UP000663852"/>
    </source>
</evidence>
<evidence type="ECO:0000256" key="8">
    <source>
        <dbReference type="ARBA" id="ARBA00022982"/>
    </source>
</evidence>
<comment type="subcellular location">
    <subcellularLocation>
        <location evidence="1">Mitochondrion inner membrane</location>
        <topology evidence="1">Peripheral membrane protein</topology>
        <orientation evidence="1">Matrix side</orientation>
    </subcellularLocation>
</comment>
<comment type="function">
    <text evidence="13">Accessory subunit of the mitochondrial membrane respiratory chain NADH dehydrogenase (Complex I), that is believed to be not involved in catalysis. Required for proper complex I assembly. Complex I functions in the transfer of electrons from NADH to the respiratory chain. The immediate electron acceptor for the enzyme is believed to be ubiquinone.</text>
</comment>
<keyword evidence="10" id="KW-0472">Membrane</keyword>
<dbReference type="InterPro" id="IPR008011">
    <property type="entry name" value="Complex1_LYR_dom"/>
</dbReference>
<evidence type="ECO:0000256" key="2">
    <source>
        <dbReference type="ARBA" id="ARBA00009508"/>
    </source>
</evidence>
<evidence type="ECO:0000313" key="16">
    <source>
        <dbReference type="EMBL" id="CAF1166099.1"/>
    </source>
</evidence>
<keyword evidence="6" id="KW-0679">Respiratory chain</keyword>
<dbReference type="GO" id="GO:0006979">
    <property type="term" value="P:response to oxidative stress"/>
    <property type="evidence" value="ECO:0007669"/>
    <property type="project" value="TreeGrafter"/>
</dbReference>
<dbReference type="InterPro" id="IPR016488">
    <property type="entry name" value="NADH_Ub_cplx-1_asu_su-6"/>
</dbReference>
<evidence type="ECO:0000259" key="14">
    <source>
        <dbReference type="Pfam" id="PF05347"/>
    </source>
</evidence>
<comment type="caution">
    <text evidence="15">The sequence shown here is derived from an EMBL/GenBank/DDBJ whole genome shotgun (WGS) entry which is preliminary data.</text>
</comment>
<comment type="subunit">
    <text evidence="3">Mammalian complex I is composed of 45 different subunits.</text>
</comment>